<feature type="transmembrane region" description="Helical" evidence="6">
    <location>
        <begin position="116"/>
        <end position="135"/>
    </location>
</feature>
<evidence type="ECO:0000256" key="6">
    <source>
        <dbReference type="SAM" id="Phobius"/>
    </source>
</evidence>
<evidence type="ECO:0000313" key="7">
    <source>
        <dbReference type="EMBL" id="ANY77174.1"/>
    </source>
</evidence>
<evidence type="ECO:0000256" key="5">
    <source>
        <dbReference type="ARBA" id="ARBA00023136"/>
    </source>
</evidence>
<dbReference type="CDD" id="cd06579">
    <property type="entry name" value="TM_PBP1_transp_AraH_like"/>
    <property type="match status" value="1"/>
</dbReference>
<protein>
    <submittedName>
        <fullName evidence="7">ABC transporter permease</fullName>
    </submittedName>
</protein>
<dbReference type="KEGG" id="moc:BB934_02205"/>
<dbReference type="AlphaFoldDB" id="A0A1B2EB16"/>
<keyword evidence="4 6" id="KW-1133">Transmembrane helix</keyword>
<feature type="transmembrane region" description="Helical" evidence="6">
    <location>
        <begin position="200"/>
        <end position="218"/>
    </location>
</feature>
<feature type="transmembrane region" description="Helical" evidence="6">
    <location>
        <begin position="249"/>
        <end position="275"/>
    </location>
</feature>
<keyword evidence="5 6" id="KW-0472">Membrane</keyword>
<feature type="transmembrane region" description="Helical" evidence="6">
    <location>
        <begin position="224"/>
        <end position="242"/>
    </location>
</feature>
<dbReference type="GO" id="GO:0005886">
    <property type="term" value="C:plasma membrane"/>
    <property type="evidence" value="ECO:0007669"/>
    <property type="project" value="UniProtKB-SubCell"/>
</dbReference>
<keyword evidence="3 6" id="KW-0812">Transmembrane</keyword>
<name>A0A1B2EB16_9HYPH</name>
<dbReference type="RefSeq" id="WP_099508173.1">
    <property type="nucleotide sequence ID" value="NZ_CP016616.1"/>
</dbReference>
<dbReference type="Pfam" id="PF02653">
    <property type="entry name" value="BPD_transp_2"/>
    <property type="match status" value="1"/>
</dbReference>
<evidence type="ECO:0000256" key="3">
    <source>
        <dbReference type="ARBA" id="ARBA00022692"/>
    </source>
</evidence>
<feature type="transmembrane region" description="Helical" evidence="6">
    <location>
        <begin position="64"/>
        <end position="82"/>
    </location>
</feature>
<dbReference type="PANTHER" id="PTHR32196">
    <property type="entry name" value="ABC TRANSPORTER PERMEASE PROTEIN YPHD-RELATED-RELATED"/>
    <property type="match status" value="1"/>
</dbReference>
<feature type="transmembrane region" description="Helical" evidence="6">
    <location>
        <begin position="38"/>
        <end position="57"/>
    </location>
</feature>
<proteinExistence type="predicted"/>
<dbReference type="GO" id="GO:0022857">
    <property type="term" value="F:transmembrane transporter activity"/>
    <property type="evidence" value="ECO:0007669"/>
    <property type="project" value="InterPro"/>
</dbReference>
<accession>A0A1B2EB16</accession>
<feature type="transmembrane region" description="Helical" evidence="6">
    <location>
        <begin position="12"/>
        <end position="32"/>
    </location>
</feature>
<feature type="transmembrane region" description="Helical" evidence="6">
    <location>
        <begin position="281"/>
        <end position="303"/>
    </location>
</feature>
<keyword evidence="2" id="KW-1003">Cell membrane</keyword>
<feature type="transmembrane region" description="Helical" evidence="6">
    <location>
        <begin position="155"/>
        <end position="179"/>
    </location>
</feature>
<feature type="transmembrane region" description="Helical" evidence="6">
    <location>
        <begin position="88"/>
        <end position="109"/>
    </location>
</feature>
<dbReference type="OrthoDB" id="7284468at2"/>
<comment type="subcellular location">
    <subcellularLocation>
        <location evidence="1">Cell membrane</location>
        <topology evidence="1">Multi-pass membrane protein</topology>
    </subcellularLocation>
</comment>
<gene>
    <name evidence="7" type="ORF">BB934_02205</name>
</gene>
<dbReference type="InterPro" id="IPR001851">
    <property type="entry name" value="ABC_transp_permease"/>
</dbReference>
<dbReference type="EMBL" id="CP016616">
    <property type="protein sequence ID" value="ANY77174.1"/>
    <property type="molecule type" value="Genomic_DNA"/>
</dbReference>
<evidence type="ECO:0000256" key="1">
    <source>
        <dbReference type="ARBA" id="ARBA00004651"/>
    </source>
</evidence>
<evidence type="ECO:0000256" key="4">
    <source>
        <dbReference type="ARBA" id="ARBA00022989"/>
    </source>
</evidence>
<organism evidence="7">
    <name type="scientific">Microvirga ossetica</name>
    <dbReference type="NCBI Taxonomy" id="1882682"/>
    <lineage>
        <taxon>Bacteria</taxon>
        <taxon>Pseudomonadati</taxon>
        <taxon>Pseudomonadota</taxon>
        <taxon>Alphaproteobacteria</taxon>
        <taxon>Hyphomicrobiales</taxon>
        <taxon>Methylobacteriaceae</taxon>
        <taxon>Microvirga</taxon>
    </lineage>
</organism>
<evidence type="ECO:0000256" key="2">
    <source>
        <dbReference type="ARBA" id="ARBA00022475"/>
    </source>
</evidence>
<sequence>MEQNSPERLKLALRILLILGMPIGFALAADHFVSQANLYAMMQSFAFLGLLTLGLSVTMIAGEFDLSVAAVATVAGLITVKLGGDSALIGIGGAVAFGIAVGVANAALLPWLQVSSLVTTVGSMILLTGVAFWLAGGRVLSYDNFDVSDFLDQNVAGIFSIRSLITLGCYILVAGLLHFTRIGREIYAAGGHRKAAIQSGARVGPALTVSFMISGGLSALGGSLLSLSLATASATLSGNVLLQAASAAIVGGVALSGGIGTPIGVAIGVMILTILNNGLGLLSASSTQILLVNGAILLLVVLLDGRLGISLARVLRLRERQVLTPS</sequence>
<reference evidence="7" key="1">
    <citation type="submission" date="2016-07" db="EMBL/GenBank/DDBJ databases">
        <title>Microvirga ossetica sp. nov. a new species of rhizobia isolated from root nodules of the legume species Vicia alpestris Steven originated from North Ossetia region in the Caucasus.</title>
        <authorList>
            <person name="Safronova V.I."/>
            <person name="Kuznetsova I.G."/>
            <person name="Sazanova A.L."/>
            <person name="Belimov A."/>
            <person name="Andronov E."/>
            <person name="Osledkin Y.S."/>
            <person name="Onishchuk O.P."/>
            <person name="Kurchak O.N."/>
            <person name="Shaposhnikov A.I."/>
            <person name="Willems A."/>
            <person name="Tikhonovich I.A."/>
        </authorList>
    </citation>
    <scope>NUCLEOTIDE SEQUENCE [LARGE SCALE GENOMIC DNA]</scope>
    <source>
        <strain evidence="7">V5/3M</strain>
    </source>
</reference>